<dbReference type="Proteomes" id="UP000663923">
    <property type="component" value="Chromosome"/>
</dbReference>
<feature type="domain" description="Nitroreductase" evidence="1">
    <location>
        <begin position="25"/>
        <end position="192"/>
    </location>
</feature>
<dbReference type="PANTHER" id="PTHR23026">
    <property type="entry name" value="NADPH NITROREDUCTASE"/>
    <property type="match status" value="1"/>
</dbReference>
<dbReference type="Pfam" id="PF00881">
    <property type="entry name" value="Nitroreductase"/>
    <property type="match status" value="1"/>
</dbReference>
<dbReference type="SUPFAM" id="SSF55469">
    <property type="entry name" value="FMN-dependent nitroreductase-like"/>
    <property type="match status" value="1"/>
</dbReference>
<dbReference type="EMBL" id="CP071794">
    <property type="protein sequence ID" value="QTD56762.1"/>
    <property type="molecule type" value="Genomic_DNA"/>
</dbReference>
<evidence type="ECO:0000313" key="3">
    <source>
        <dbReference type="Proteomes" id="UP000663923"/>
    </source>
</evidence>
<organism evidence="2 3">
    <name type="scientific">Parasphingorhabdus cellanae</name>
    <dbReference type="NCBI Taxonomy" id="2806553"/>
    <lineage>
        <taxon>Bacteria</taxon>
        <taxon>Pseudomonadati</taxon>
        <taxon>Pseudomonadota</taxon>
        <taxon>Alphaproteobacteria</taxon>
        <taxon>Sphingomonadales</taxon>
        <taxon>Sphingomonadaceae</taxon>
        <taxon>Parasphingorhabdus</taxon>
    </lineage>
</organism>
<dbReference type="PANTHER" id="PTHR23026:SF123">
    <property type="entry name" value="NAD(P)H NITROREDUCTASE RV3131-RELATED"/>
    <property type="match status" value="1"/>
</dbReference>
<dbReference type="InterPro" id="IPR012825">
    <property type="entry name" value="BluB"/>
</dbReference>
<reference evidence="2 3" key="1">
    <citation type="submission" date="2021-03" db="EMBL/GenBank/DDBJ databases">
        <title>Complete genome of Parasphingorhabdus_sp.JHSY0214.</title>
        <authorList>
            <person name="Yoo J.H."/>
            <person name="Bae J.W."/>
        </authorList>
    </citation>
    <scope>NUCLEOTIDE SEQUENCE [LARGE SCALE GENOMIC DNA]</scope>
    <source>
        <strain evidence="2 3">JHSY0214</strain>
    </source>
</reference>
<name>A0ABX7T8F8_9SPHN</name>
<dbReference type="InterPro" id="IPR000415">
    <property type="entry name" value="Nitroreductase-like"/>
</dbReference>
<gene>
    <name evidence="2" type="primary">bluB</name>
    <name evidence="2" type="ORF">J4G78_04065</name>
</gene>
<protein>
    <submittedName>
        <fullName evidence="2">5,6-dimethylbenzimidazole synthase</fullName>
        <ecNumber evidence="2">1.13.11.79</ecNumber>
    </submittedName>
</protein>
<keyword evidence="3" id="KW-1185">Reference proteome</keyword>
<proteinExistence type="predicted"/>
<dbReference type="NCBIfam" id="TIGR02476">
    <property type="entry name" value="BluB"/>
    <property type="match status" value="1"/>
</dbReference>
<dbReference type="InterPro" id="IPR050627">
    <property type="entry name" value="Nitroreductase/BluB"/>
</dbReference>
<dbReference type="RefSeq" id="WP_207988710.1">
    <property type="nucleotide sequence ID" value="NZ_CP071794.1"/>
</dbReference>
<sequence>MTDDNAHDDAPTFDDGFRDGLDQLLAWRRDVRRFSDRSISPEILDDLLNRACLAPSVGNAQPWRFVSVENTERRQAVIAHVDSENRKAAAAYADDNERSEYQKLKLHGLREAPVHLAVFCDMAVEEGRGLGRQTMPETLIYSVVMAIHNLWLTARARNIGLGWVSICEPDQITALLDVPAGWHFIGYLCIGYPAQESDEPELVTYGWQDRIDLKQTRFVR</sequence>
<dbReference type="Gene3D" id="3.40.109.10">
    <property type="entry name" value="NADH Oxidase"/>
    <property type="match status" value="1"/>
</dbReference>
<evidence type="ECO:0000259" key="1">
    <source>
        <dbReference type="Pfam" id="PF00881"/>
    </source>
</evidence>
<dbReference type="GO" id="GO:0102919">
    <property type="term" value="F:5,6-dimethylbenzimidazole synthase activity"/>
    <property type="evidence" value="ECO:0007669"/>
    <property type="project" value="UniProtKB-EC"/>
</dbReference>
<keyword evidence="2" id="KW-0560">Oxidoreductase</keyword>
<evidence type="ECO:0000313" key="2">
    <source>
        <dbReference type="EMBL" id="QTD56762.1"/>
    </source>
</evidence>
<dbReference type="EC" id="1.13.11.79" evidence="2"/>
<dbReference type="InterPro" id="IPR029479">
    <property type="entry name" value="Nitroreductase"/>
</dbReference>
<accession>A0ABX7T8F8</accession>